<dbReference type="InterPro" id="IPR003142">
    <property type="entry name" value="BPL_C"/>
</dbReference>
<comment type="caution">
    <text evidence="8">The sequence shown here is derived from an EMBL/GenBank/DDBJ whole genome shotgun (WGS) entry which is preliminary data.</text>
</comment>
<dbReference type="EMBL" id="BMDP01000001">
    <property type="protein sequence ID" value="GGI53842.1"/>
    <property type="molecule type" value="Genomic_DNA"/>
</dbReference>
<evidence type="ECO:0000259" key="7">
    <source>
        <dbReference type="PROSITE" id="PS51733"/>
    </source>
</evidence>
<dbReference type="InterPro" id="IPR045864">
    <property type="entry name" value="aa-tRNA-synth_II/BPL/LPL"/>
</dbReference>
<feature type="domain" description="BPL/LPL catalytic" evidence="7">
    <location>
        <begin position="63"/>
        <end position="238"/>
    </location>
</feature>
<dbReference type="GO" id="GO:0004077">
    <property type="term" value="F:biotin--[biotin carboxyl-carrier protein] ligase activity"/>
    <property type="evidence" value="ECO:0007669"/>
    <property type="project" value="UniProtKB-EC"/>
</dbReference>
<dbReference type="PANTHER" id="PTHR12835">
    <property type="entry name" value="BIOTIN PROTEIN LIGASE"/>
    <property type="match status" value="1"/>
</dbReference>
<dbReference type="PROSITE" id="PS51733">
    <property type="entry name" value="BPL_LPL_CATALYTIC"/>
    <property type="match status" value="1"/>
</dbReference>
<evidence type="ECO:0000256" key="3">
    <source>
        <dbReference type="ARBA" id="ARBA00022840"/>
    </source>
</evidence>
<keyword evidence="1 8" id="KW-0436">Ligase</keyword>
<evidence type="ECO:0000256" key="4">
    <source>
        <dbReference type="ARBA" id="ARBA00023267"/>
    </source>
</evidence>
<dbReference type="SUPFAM" id="SSF55681">
    <property type="entry name" value="Class II aaRS and biotin synthetases"/>
    <property type="match status" value="1"/>
</dbReference>
<evidence type="ECO:0000313" key="9">
    <source>
        <dbReference type="Proteomes" id="UP000627205"/>
    </source>
</evidence>
<dbReference type="Gene3D" id="2.30.30.100">
    <property type="match status" value="1"/>
</dbReference>
<dbReference type="CDD" id="cd16442">
    <property type="entry name" value="BPL"/>
    <property type="match status" value="1"/>
</dbReference>
<proteinExistence type="predicted"/>
<keyword evidence="9" id="KW-1185">Reference proteome</keyword>
<dbReference type="GO" id="GO:0005737">
    <property type="term" value="C:cytoplasm"/>
    <property type="evidence" value="ECO:0007669"/>
    <property type="project" value="TreeGrafter"/>
</dbReference>
<sequence>MSHHQSVVRGSDVRAIGCTIVVEWPYSAAAICRYNAAMNSFPSAPPSVQRLAGLCGLAAQDIVLEIVAETGSTNADLLVRAARQELTGATLLWALRQTAGRGRAGRSWHSSDDATLTFSLAWPFALSPQQLAGLPLAVGVAVAQTLAASGIDVRLKWPNDILRNGDKLAGILIETAGDKHRRGTIWAVIGIGINLAQSDVLTAQVGRVVADASELDSDRERLMADLLTALAEVLPFFAEQGFAAFADAWNRHDAYAGAPVNIVDQGRVLQQGTARGVDTSGCLQLDTDQGRVAIAAGDVSLRIKE</sequence>
<dbReference type="Gene3D" id="3.30.930.10">
    <property type="entry name" value="Bira Bifunctional Protein, Domain 2"/>
    <property type="match status" value="1"/>
</dbReference>
<dbReference type="GO" id="GO:0005524">
    <property type="term" value="F:ATP binding"/>
    <property type="evidence" value="ECO:0007669"/>
    <property type="project" value="UniProtKB-KW"/>
</dbReference>
<evidence type="ECO:0000256" key="2">
    <source>
        <dbReference type="ARBA" id="ARBA00022741"/>
    </source>
</evidence>
<dbReference type="PANTHER" id="PTHR12835:SF5">
    <property type="entry name" value="BIOTIN--PROTEIN LIGASE"/>
    <property type="match status" value="1"/>
</dbReference>
<dbReference type="RefSeq" id="WP_229723954.1">
    <property type="nucleotide sequence ID" value="NZ_BMDP01000001.1"/>
</dbReference>
<reference evidence="8" key="1">
    <citation type="journal article" date="2014" name="Int. J. Syst. Evol. Microbiol.">
        <title>Complete genome sequence of Corynebacterium casei LMG S-19264T (=DSM 44701T), isolated from a smear-ripened cheese.</title>
        <authorList>
            <consortium name="US DOE Joint Genome Institute (JGI-PGF)"/>
            <person name="Walter F."/>
            <person name="Albersmeier A."/>
            <person name="Kalinowski J."/>
            <person name="Ruckert C."/>
        </authorList>
    </citation>
    <scope>NUCLEOTIDE SEQUENCE</scope>
    <source>
        <strain evidence="8">CCM 7664</strain>
    </source>
</reference>
<dbReference type="EC" id="6.3.4.15" evidence="5"/>
<comment type="catalytic activity">
    <reaction evidence="6">
        <text>biotin + L-lysyl-[protein] + ATP = N(6)-biotinyl-L-lysyl-[protein] + AMP + diphosphate + H(+)</text>
        <dbReference type="Rhea" id="RHEA:11756"/>
        <dbReference type="Rhea" id="RHEA-COMP:9752"/>
        <dbReference type="Rhea" id="RHEA-COMP:10505"/>
        <dbReference type="ChEBI" id="CHEBI:15378"/>
        <dbReference type="ChEBI" id="CHEBI:29969"/>
        <dbReference type="ChEBI" id="CHEBI:30616"/>
        <dbReference type="ChEBI" id="CHEBI:33019"/>
        <dbReference type="ChEBI" id="CHEBI:57586"/>
        <dbReference type="ChEBI" id="CHEBI:83144"/>
        <dbReference type="ChEBI" id="CHEBI:456215"/>
        <dbReference type="EC" id="6.3.4.15"/>
    </reaction>
</comment>
<keyword evidence="3" id="KW-0067">ATP-binding</keyword>
<gene>
    <name evidence="8" type="ORF">GCM10011430_10160</name>
</gene>
<dbReference type="InterPro" id="IPR004408">
    <property type="entry name" value="Biotin_CoA_COase_ligase"/>
</dbReference>
<dbReference type="InterPro" id="IPR008988">
    <property type="entry name" value="Transcriptional_repressor_C"/>
</dbReference>
<evidence type="ECO:0000256" key="1">
    <source>
        <dbReference type="ARBA" id="ARBA00022598"/>
    </source>
</evidence>
<evidence type="ECO:0000256" key="6">
    <source>
        <dbReference type="ARBA" id="ARBA00047846"/>
    </source>
</evidence>
<dbReference type="SUPFAM" id="SSF50037">
    <property type="entry name" value="C-terminal domain of transcriptional repressors"/>
    <property type="match status" value="1"/>
</dbReference>
<evidence type="ECO:0000256" key="5">
    <source>
        <dbReference type="ARBA" id="ARBA00024227"/>
    </source>
</evidence>
<keyword evidence="4" id="KW-0092">Biotin</keyword>
<keyword evidence="2" id="KW-0547">Nucleotide-binding</keyword>
<dbReference type="NCBIfam" id="TIGR00121">
    <property type="entry name" value="birA_ligase"/>
    <property type="match status" value="1"/>
</dbReference>
<organism evidence="8 9">
    <name type="scientific">Oxalicibacterium solurbis</name>
    <dbReference type="NCBI Taxonomy" id="69280"/>
    <lineage>
        <taxon>Bacteria</taxon>
        <taxon>Pseudomonadati</taxon>
        <taxon>Pseudomonadota</taxon>
        <taxon>Betaproteobacteria</taxon>
        <taxon>Burkholderiales</taxon>
        <taxon>Oxalobacteraceae</taxon>
        <taxon>Oxalicibacterium</taxon>
    </lineage>
</organism>
<reference evidence="8" key="2">
    <citation type="submission" date="2020-09" db="EMBL/GenBank/DDBJ databases">
        <authorList>
            <person name="Sun Q."/>
            <person name="Sedlacek I."/>
        </authorList>
    </citation>
    <scope>NUCLEOTIDE SEQUENCE</scope>
    <source>
        <strain evidence="8">CCM 7664</strain>
    </source>
</reference>
<protein>
    <recommendedName>
        <fullName evidence="5">biotin--[biotin carboxyl-carrier protein] ligase</fullName>
        <ecNumber evidence="5">6.3.4.15</ecNumber>
    </recommendedName>
</protein>
<dbReference type="InterPro" id="IPR004143">
    <property type="entry name" value="BPL_LPL_catalytic"/>
</dbReference>
<evidence type="ECO:0000313" key="8">
    <source>
        <dbReference type="EMBL" id="GGI53842.1"/>
    </source>
</evidence>
<dbReference type="Pfam" id="PF03099">
    <property type="entry name" value="BPL_LplA_LipB"/>
    <property type="match status" value="1"/>
</dbReference>
<accession>A0A8J3AVS4</accession>
<dbReference type="AlphaFoldDB" id="A0A8J3AVS4"/>
<dbReference type="Proteomes" id="UP000627205">
    <property type="component" value="Unassembled WGS sequence"/>
</dbReference>
<dbReference type="Pfam" id="PF02237">
    <property type="entry name" value="BPL_C"/>
    <property type="match status" value="1"/>
</dbReference>
<name>A0A8J3AVS4_9BURK</name>